<keyword evidence="11" id="KW-1185">Reference proteome</keyword>
<accession>A0ABV9T829</accession>
<evidence type="ECO:0000259" key="8">
    <source>
        <dbReference type="Pfam" id="PF22571"/>
    </source>
</evidence>
<keyword evidence="4 6" id="KW-1133">Transmembrane helix</keyword>
<dbReference type="InterPro" id="IPR007168">
    <property type="entry name" value="Phageshock_PspC_N"/>
</dbReference>
<feature type="transmembrane region" description="Helical" evidence="6">
    <location>
        <begin position="392"/>
        <end position="418"/>
    </location>
</feature>
<comment type="caution">
    <text evidence="10">The sequence shown here is derived from an EMBL/GenBank/DDBJ whole genome shotgun (WGS) entry which is preliminary data.</text>
</comment>
<dbReference type="InterPro" id="IPR052027">
    <property type="entry name" value="PspC"/>
</dbReference>
<evidence type="ECO:0000256" key="6">
    <source>
        <dbReference type="SAM" id="Phobius"/>
    </source>
</evidence>
<dbReference type="Pfam" id="PF22571">
    <property type="entry name" value="LiaI-LiaF-TM_PspC"/>
    <property type="match status" value="1"/>
</dbReference>
<evidence type="ECO:0000256" key="3">
    <source>
        <dbReference type="ARBA" id="ARBA00022692"/>
    </source>
</evidence>
<comment type="subcellular location">
    <subcellularLocation>
        <location evidence="1">Cell membrane</location>
        <topology evidence="1">Single-pass membrane protein</topology>
    </subcellularLocation>
</comment>
<evidence type="ECO:0000256" key="1">
    <source>
        <dbReference type="ARBA" id="ARBA00004162"/>
    </source>
</evidence>
<keyword evidence="3 6" id="KW-0812">Transmembrane</keyword>
<reference evidence="11" key="1">
    <citation type="journal article" date="2019" name="Int. J. Syst. Evol. Microbiol.">
        <title>The Global Catalogue of Microorganisms (GCM) 10K type strain sequencing project: providing services to taxonomists for standard genome sequencing and annotation.</title>
        <authorList>
            <consortium name="The Broad Institute Genomics Platform"/>
            <consortium name="The Broad Institute Genome Sequencing Center for Infectious Disease"/>
            <person name="Wu L."/>
            <person name="Ma J."/>
        </authorList>
    </citation>
    <scope>NUCLEOTIDE SEQUENCE [LARGE SCALE GENOMIC DNA]</scope>
    <source>
        <strain evidence="11">CGMCC 4.7466</strain>
    </source>
</reference>
<proteinExistence type="predicted"/>
<evidence type="ECO:0000313" key="10">
    <source>
        <dbReference type="EMBL" id="MFC4874949.1"/>
    </source>
</evidence>
<dbReference type="Pfam" id="PF22744">
    <property type="entry name" value="Toast-rack_PspC-Cterm"/>
    <property type="match status" value="1"/>
</dbReference>
<evidence type="ECO:0000256" key="2">
    <source>
        <dbReference type="ARBA" id="ARBA00022475"/>
    </source>
</evidence>
<feature type="transmembrane region" description="Helical" evidence="6">
    <location>
        <begin position="425"/>
        <end position="446"/>
    </location>
</feature>
<name>A0ABV9T829_9BACT</name>
<feature type="domain" description="PspC-related transmembrane region" evidence="8">
    <location>
        <begin position="315"/>
        <end position="453"/>
    </location>
</feature>
<sequence>MKKTISINISGILFHIEEDGYTTLKKYLDAINQHFSHYEDNQEIITDIENRIAEIFLSNLKNNKQVITAENVSNLIEKMGTIADFKAVEKEMESEEKQDGEENDFYKYITPTDQQSGKAYKKLTRLAHNKILGGVCAGFAHYLSIDPLWIRLITILLLFSGGFNFSGFPVPFFAHDFKLHVAIGWWTVIAYILLWIILPVSYEKPEDRNIKKLYRNPDDRVLGGVGSGLAAYFNIDVIWMRLAFVALIFAGGSGFVLYLILWIITPVAKSITERIEMKGGAITLSNIESTIQQNLSGEKEQEESTGRKVILAPFRFLGDVINGIGKALGPFGRFLIEVVRVVFGLVIFFIGMLVLIIPLVFLGIYSEILTNSSWGYVFDTLPVEALSELLPLWLAIAASVVVLIPGLILTLLGISVLIKRSLIDARFGFVVFGIWLLSILICSFQIPKIVSQFKESASHVLETPVEWSEGTLVIKSETSGADRGDFGTVYLTIKGSDQDRAMLQQNFTSKGINYDDALKNASEVGYDFSLTDSILVFNRNLDFPTMIKYRGQQLNQTLQLPYNTPFVMDRSIIPMLRNTLYQDGYKSRDINSRHHWVFNENGLLCLNCVNDHKQSKSDSLSRARFSDRYFMK</sequence>
<feature type="transmembrane region" description="Helical" evidence="6">
    <location>
        <begin position="221"/>
        <end position="240"/>
    </location>
</feature>
<dbReference type="EMBL" id="JBHSJJ010000025">
    <property type="protein sequence ID" value="MFC4874949.1"/>
    <property type="molecule type" value="Genomic_DNA"/>
</dbReference>
<dbReference type="InterPro" id="IPR054321">
    <property type="entry name" value="PspC-rel_TM"/>
</dbReference>
<feature type="domain" description="PspC-related ToastRack" evidence="9">
    <location>
        <begin position="488"/>
        <end position="610"/>
    </location>
</feature>
<feature type="domain" description="Phage shock protein PspC N-terminal" evidence="7">
    <location>
        <begin position="211"/>
        <end position="267"/>
    </location>
</feature>
<feature type="transmembrane region" description="Helical" evidence="6">
    <location>
        <begin position="341"/>
        <end position="365"/>
    </location>
</feature>
<dbReference type="PANTHER" id="PTHR33885:SF3">
    <property type="entry name" value="PHAGE SHOCK PROTEIN C"/>
    <property type="match status" value="1"/>
</dbReference>
<feature type="domain" description="Phage shock protein PspC N-terminal" evidence="7">
    <location>
        <begin position="121"/>
        <end position="200"/>
    </location>
</feature>
<gene>
    <name evidence="10" type="ORF">ACFPFU_24815</name>
</gene>
<evidence type="ECO:0000313" key="11">
    <source>
        <dbReference type="Proteomes" id="UP001595818"/>
    </source>
</evidence>
<dbReference type="Pfam" id="PF04024">
    <property type="entry name" value="PspC"/>
    <property type="match status" value="2"/>
</dbReference>
<feature type="transmembrane region" description="Helical" evidence="6">
    <location>
        <begin position="148"/>
        <end position="167"/>
    </location>
</feature>
<evidence type="ECO:0000259" key="7">
    <source>
        <dbReference type="Pfam" id="PF04024"/>
    </source>
</evidence>
<feature type="transmembrane region" description="Helical" evidence="6">
    <location>
        <begin position="179"/>
        <end position="200"/>
    </location>
</feature>
<keyword evidence="2" id="KW-1003">Cell membrane</keyword>
<evidence type="ECO:0000259" key="9">
    <source>
        <dbReference type="Pfam" id="PF22744"/>
    </source>
</evidence>
<evidence type="ECO:0000256" key="5">
    <source>
        <dbReference type="ARBA" id="ARBA00023136"/>
    </source>
</evidence>
<feature type="transmembrane region" description="Helical" evidence="6">
    <location>
        <begin position="246"/>
        <end position="268"/>
    </location>
</feature>
<dbReference type="RefSeq" id="WP_377069298.1">
    <property type="nucleotide sequence ID" value="NZ_JBHSJJ010000025.1"/>
</dbReference>
<protein>
    <submittedName>
        <fullName evidence="10">PspC domain-containing protein</fullName>
    </submittedName>
</protein>
<dbReference type="PANTHER" id="PTHR33885">
    <property type="entry name" value="PHAGE SHOCK PROTEIN C"/>
    <property type="match status" value="1"/>
</dbReference>
<keyword evidence="5 6" id="KW-0472">Membrane</keyword>
<evidence type="ECO:0000256" key="4">
    <source>
        <dbReference type="ARBA" id="ARBA00022989"/>
    </source>
</evidence>
<organism evidence="10 11">
    <name type="scientific">Negadavirga shengliensis</name>
    <dbReference type="NCBI Taxonomy" id="1389218"/>
    <lineage>
        <taxon>Bacteria</taxon>
        <taxon>Pseudomonadati</taxon>
        <taxon>Bacteroidota</taxon>
        <taxon>Cytophagia</taxon>
        <taxon>Cytophagales</taxon>
        <taxon>Cyclobacteriaceae</taxon>
        <taxon>Negadavirga</taxon>
    </lineage>
</organism>
<dbReference type="Proteomes" id="UP001595818">
    <property type="component" value="Unassembled WGS sequence"/>
</dbReference>
<dbReference type="InterPro" id="IPR054319">
    <property type="entry name" value="PspC-rel_ToastRack"/>
</dbReference>